<organism evidence="10 11">
    <name type="scientific">Dreissena polymorpha</name>
    <name type="common">Zebra mussel</name>
    <name type="synonym">Mytilus polymorpha</name>
    <dbReference type="NCBI Taxonomy" id="45954"/>
    <lineage>
        <taxon>Eukaryota</taxon>
        <taxon>Metazoa</taxon>
        <taxon>Spiralia</taxon>
        <taxon>Lophotrochozoa</taxon>
        <taxon>Mollusca</taxon>
        <taxon>Bivalvia</taxon>
        <taxon>Autobranchia</taxon>
        <taxon>Heteroconchia</taxon>
        <taxon>Euheterodonta</taxon>
        <taxon>Imparidentia</taxon>
        <taxon>Neoheterodontei</taxon>
        <taxon>Myida</taxon>
        <taxon>Dreissenoidea</taxon>
        <taxon>Dreissenidae</taxon>
        <taxon>Dreissena</taxon>
    </lineage>
</organism>
<feature type="compositionally biased region" description="Polar residues" evidence="7">
    <location>
        <begin position="923"/>
        <end position="932"/>
    </location>
</feature>
<evidence type="ECO:0000256" key="2">
    <source>
        <dbReference type="ARBA" id="ARBA00022448"/>
    </source>
</evidence>
<evidence type="ECO:0000256" key="7">
    <source>
        <dbReference type="SAM" id="MobiDB-lite"/>
    </source>
</evidence>
<feature type="compositionally biased region" description="Basic and acidic residues" evidence="7">
    <location>
        <begin position="501"/>
        <end position="522"/>
    </location>
</feature>
<dbReference type="GO" id="GO:0015179">
    <property type="term" value="F:L-amino acid transmembrane transporter activity"/>
    <property type="evidence" value="ECO:0007669"/>
    <property type="project" value="TreeGrafter"/>
</dbReference>
<keyword evidence="11" id="KW-1185">Reference proteome</keyword>
<dbReference type="CDD" id="cd22265">
    <property type="entry name" value="UDM1_RNF168"/>
    <property type="match status" value="1"/>
</dbReference>
<dbReference type="Proteomes" id="UP000828390">
    <property type="component" value="Unassembled WGS sequence"/>
</dbReference>
<feature type="transmembrane region" description="Helical" evidence="8">
    <location>
        <begin position="152"/>
        <end position="171"/>
    </location>
</feature>
<keyword evidence="5 8" id="KW-1133">Transmembrane helix</keyword>
<keyword evidence="3 8" id="KW-0812">Transmembrane</keyword>
<evidence type="ECO:0000313" key="11">
    <source>
        <dbReference type="Proteomes" id="UP000828390"/>
    </source>
</evidence>
<evidence type="ECO:0000256" key="3">
    <source>
        <dbReference type="ARBA" id="ARBA00022692"/>
    </source>
</evidence>
<dbReference type="AlphaFoldDB" id="A0A9D4RF17"/>
<comment type="subcellular location">
    <subcellularLocation>
        <location evidence="1">Membrane</location>
        <topology evidence="1">Multi-pass membrane protein</topology>
    </subcellularLocation>
</comment>
<keyword evidence="6 8" id="KW-0472">Membrane</keyword>
<dbReference type="GO" id="GO:0016020">
    <property type="term" value="C:membrane"/>
    <property type="evidence" value="ECO:0007669"/>
    <property type="project" value="UniProtKB-SubCell"/>
</dbReference>
<proteinExistence type="predicted"/>
<feature type="transmembrane region" description="Helical" evidence="8">
    <location>
        <begin position="302"/>
        <end position="325"/>
    </location>
</feature>
<evidence type="ECO:0000256" key="8">
    <source>
        <dbReference type="SAM" id="Phobius"/>
    </source>
</evidence>
<feature type="transmembrane region" description="Helical" evidence="8">
    <location>
        <begin position="373"/>
        <end position="395"/>
    </location>
</feature>
<name>A0A9D4RF17_DREPO</name>
<reference evidence="10" key="1">
    <citation type="journal article" date="2019" name="bioRxiv">
        <title>The Genome of the Zebra Mussel, Dreissena polymorpha: A Resource for Invasive Species Research.</title>
        <authorList>
            <person name="McCartney M.A."/>
            <person name="Auch B."/>
            <person name="Kono T."/>
            <person name="Mallez S."/>
            <person name="Zhang Y."/>
            <person name="Obille A."/>
            <person name="Becker A."/>
            <person name="Abrahante J.E."/>
            <person name="Garbe J."/>
            <person name="Badalamenti J.P."/>
            <person name="Herman A."/>
            <person name="Mangelson H."/>
            <person name="Liachko I."/>
            <person name="Sullivan S."/>
            <person name="Sone E.D."/>
            <person name="Koren S."/>
            <person name="Silverstein K.A.T."/>
            <person name="Beckman K.B."/>
            <person name="Gohl D.M."/>
        </authorList>
    </citation>
    <scope>NUCLEOTIDE SEQUENCE</scope>
    <source>
        <strain evidence="10">Duluth1</strain>
        <tissue evidence="10">Whole animal</tissue>
    </source>
</reference>
<feature type="transmembrane region" description="Helical" evidence="8">
    <location>
        <begin position="349"/>
        <end position="367"/>
    </location>
</feature>
<feature type="transmembrane region" description="Helical" evidence="8">
    <location>
        <begin position="257"/>
        <end position="282"/>
    </location>
</feature>
<comment type="caution">
    <text evidence="10">The sequence shown here is derived from an EMBL/GenBank/DDBJ whole genome shotgun (WGS) entry which is preliminary data.</text>
</comment>
<evidence type="ECO:0000256" key="1">
    <source>
        <dbReference type="ARBA" id="ARBA00004141"/>
    </source>
</evidence>
<feature type="transmembrane region" description="Helical" evidence="8">
    <location>
        <begin position="183"/>
        <end position="205"/>
    </location>
</feature>
<evidence type="ECO:0000256" key="4">
    <source>
        <dbReference type="ARBA" id="ARBA00022970"/>
    </source>
</evidence>
<feature type="domain" description="Amino acid transporter transmembrane" evidence="9">
    <location>
        <begin position="38"/>
        <end position="426"/>
    </location>
</feature>
<evidence type="ECO:0000256" key="5">
    <source>
        <dbReference type="ARBA" id="ARBA00022989"/>
    </source>
</evidence>
<dbReference type="PANTHER" id="PTHR22950:SF646">
    <property type="entry name" value="SODIUM-COUPLED NEUTRAL AMINO ACID TRANSPORTER 10-RELATED"/>
    <property type="match status" value="1"/>
</dbReference>
<evidence type="ECO:0000256" key="6">
    <source>
        <dbReference type="ARBA" id="ARBA00023136"/>
    </source>
</evidence>
<feature type="transmembrane region" description="Helical" evidence="8">
    <location>
        <begin position="225"/>
        <end position="245"/>
    </location>
</feature>
<keyword evidence="2" id="KW-0813">Transport</keyword>
<dbReference type="PANTHER" id="PTHR22950">
    <property type="entry name" value="AMINO ACID TRANSPORTER"/>
    <property type="match status" value="1"/>
</dbReference>
<feature type="region of interest" description="Disordered" evidence="7">
    <location>
        <begin position="473"/>
        <end position="522"/>
    </location>
</feature>
<feature type="region of interest" description="Disordered" evidence="7">
    <location>
        <begin position="535"/>
        <end position="575"/>
    </location>
</feature>
<accession>A0A9D4RF17</accession>
<reference evidence="10" key="2">
    <citation type="submission" date="2020-11" db="EMBL/GenBank/DDBJ databases">
        <authorList>
            <person name="McCartney M.A."/>
            <person name="Auch B."/>
            <person name="Kono T."/>
            <person name="Mallez S."/>
            <person name="Becker A."/>
            <person name="Gohl D.M."/>
            <person name="Silverstein K.A.T."/>
            <person name="Koren S."/>
            <person name="Bechman K.B."/>
            <person name="Herman A."/>
            <person name="Abrahante J.E."/>
            <person name="Garbe J."/>
        </authorList>
    </citation>
    <scope>NUCLEOTIDE SEQUENCE</scope>
    <source>
        <strain evidence="10">Duluth1</strain>
        <tissue evidence="10">Whole animal</tissue>
    </source>
</reference>
<sequence>MSCTESETEMTAVNPDSNLDVEYTNPVEIVMSPSQKNWPFVINVGNSIIGVTVLAMPYCFQQCGILLGSLLLFFSMWLTTESCQLLMKAGLTSRRRSFELLAYYTYGAAGKLLVELGMVLLQVGTMVAQVVVVGDLGSAIIAKATGIQNSGHLRAGVIILLCLCVGLPLALHKDVRALAKASTMCIMFYTLFCVYVVLLSIPNLISGTWYSRVNFWRQEGFFKCFPIFSFAFGCQTQLFIVYDALADPSLKRINNIVSSAVHMCTACYLLVAFFGYITFFTVTDLSGDMLNHLQENLLSDALKLSFVLSIAVSMPLIIFPCRVSLHTLLFPPKPKEDVPHSSKMPESHFLGITVFIVVVSMIIAILIPNIEFVLALTGATAGTLICYIFPALFFLNVMSENTEKKMTARVVLVIGLSILLICTYTTLSPPSPSSAVPNLHGDYVVKEEVTLKDLGLDRQLDIDVKGNAVFNKVQPAGGKEPVGLKDRPGGGKQQPPIPQEPDEKQVPITKNKDKLHGKEETIKADQQDLAIKDKKEETKIKEMEGTGKKQDIGNNKDAKTERKDDEKKFEAEKMNLEEEAKKQAVEKKQEQILEKLEHQQEEQKKLIAEQREILEQLKQHNEKHKVEDLWNNQQEGDGIQNQEVHQGQQLANVGQKQPADQINMHKEENVQVFNADPNLQAQKFGLEQQVNVAHGQQVNESKGIKGQLDAGQFGEGYQYNEGLIDKLRNFGHVDKQQQLNLGQGDVNQNLNAGQVGQQNPDEISQIHHMNAGKVVHGQHINPGYVSQGLQLIPGQVGQGQQVNAGQDGKGHQLTDDHNKLVNAGLLGQDAQAQPQFKDQRGQDIQLDMEHIGKGQQKMHEGNDKVDNQKNENLSEHKENAIIGRDLLSGKDRQEEYIIQAINENVEAQDTLKNREKREAELSNGDTLLTGRQNSDDDLNADHNLKNNEDIKDELTLTETEKINIVNNKDKNYINSKTVIDKLNVDIVENTNKGAGVLEHGPLPVQLNFKKTENLDNLMEGLKEKLGESFNFRKGTFEMEGLLVSEKKR</sequence>
<gene>
    <name evidence="10" type="ORF">DPMN_026916</name>
</gene>
<dbReference type="Pfam" id="PF01490">
    <property type="entry name" value="Aa_trans"/>
    <property type="match status" value="1"/>
</dbReference>
<evidence type="ECO:0000313" key="10">
    <source>
        <dbReference type="EMBL" id="KAH3863910.1"/>
    </source>
</evidence>
<protein>
    <recommendedName>
        <fullName evidence="9">Amino acid transporter transmembrane domain-containing protein</fullName>
    </recommendedName>
</protein>
<dbReference type="EMBL" id="JAIWYP010000002">
    <property type="protein sequence ID" value="KAH3863910.1"/>
    <property type="molecule type" value="Genomic_DNA"/>
</dbReference>
<feature type="transmembrane region" description="Helical" evidence="8">
    <location>
        <begin position="64"/>
        <end position="87"/>
    </location>
</feature>
<evidence type="ECO:0000259" key="9">
    <source>
        <dbReference type="Pfam" id="PF01490"/>
    </source>
</evidence>
<keyword evidence="4" id="KW-0029">Amino-acid transport</keyword>
<feature type="region of interest" description="Disordered" evidence="7">
    <location>
        <begin position="917"/>
        <end position="944"/>
    </location>
</feature>
<dbReference type="InterPro" id="IPR013057">
    <property type="entry name" value="AA_transpt_TM"/>
</dbReference>
<feature type="transmembrane region" description="Helical" evidence="8">
    <location>
        <begin position="40"/>
        <end position="58"/>
    </location>
</feature>
<feature type="transmembrane region" description="Helical" evidence="8">
    <location>
        <begin position="407"/>
        <end position="427"/>
    </location>
</feature>
<feature type="transmembrane region" description="Helical" evidence="8">
    <location>
        <begin position="108"/>
        <end position="132"/>
    </location>
</feature>